<evidence type="ECO:0000313" key="4">
    <source>
        <dbReference type="EMBL" id="PZM15457.1"/>
    </source>
</evidence>
<dbReference type="Pfam" id="PF13432">
    <property type="entry name" value="TPR_16"/>
    <property type="match status" value="2"/>
</dbReference>
<accession>A0A2W4CRZ8</accession>
<comment type="caution">
    <text evidence="4">The sequence shown here is derived from an EMBL/GenBank/DDBJ whole genome shotgun (WGS) entry which is preliminary data.</text>
</comment>
<dbReference type="RefSeq" id="WP_111159458.1">
    <property type="nucleotide sequence ID" value="NZ_PCDP01000019.1"/>
</dbReference>
<feature type="domain" description="Guanylate cyclase" evidence="3">
    <location>
        <begin position="7"/>
        <end position="122"/>
    </location>
</feature>
<keyword evidence="5" id="KW-1185">Reference proteome</keyword>
<dbReference type="InterPro" id="IPR050697">
    <property type="entry name" value="Adenylyl/Guanylyl_Cyclase_3/4"/>
</dbReference>
<dbReference type="InterPro" id="IPR019734">
    <property type="entry name" value="TPR_rpt"/>
</dbReference>
<sequence length="732" mass="79492">MERRLTAILAADVVGYSSLMGKEEVGTLERLKICRRELFDPAVAEFRGRLIKLMGDGALVEFASVVDAVQCAVAIQRKMAEHDPAVPEARKIRFRIGVNLGDVIVEDDDLYGDGVNVAARLEGLAEPGGICISGTAFDHVVHKADVEFTSLGEKRLKNIVDPVRVYRVLLDSSAAGEVTGTSHRPSARTVILPAIGIAALLIAVATVAFQFDWRKPLAPQRTSVAILPFANLSGDPKEDYVSDGITEDLITDLAKLAGVDVIARDSVFPYKGKPVVLADAARELGVRYLVEGSVRRAGEQLRINAHLVDMTSGKNVWADRFDRRAADVFAIQDDLRRELVSALGIEPSATEAKRLSRAPTANLEAYDYFLRGEQAARNGERNALQQALAFYDKAEELDPSFAEAFALDARTTVNVWRANFNDIIQSAPARKRAYEKASLALKLDPDLSSPYAILGIMQVVDRRYEEAIASAERAVALSPGDAAAQIALGYVQLFAGNHAEAGAAVETALRLDPNLSAIDREIAGLVFLLKGDTSNAIETLERTRDDAPAVSEFRIVLAAAYARANRLPDARTALAGGLQLLSGSESFNERSLAAWRIGYAHFRNAEDLALIIDALHQAGLPEWPFGFTADEKDRVRGAVLAPLVLGHTLQGKLEPGGQPAILQIGQDGNAGFRSMTRMYTAKLYVDRDLLCEQSENMFGRPDCGPVYKRNGETGEDYTYVNSGTVFHFAAVN</sequence>
<evidence type="ECO:0000313" key="5">
    <source>
        <dbReference type="Proteomes" id="UP000248925"/>
    </source>
</evidence>
<evidence type="ECO:0000259" key="3">
    <source>
        <dbReference type="PROSITE" id="PS50125"/>
    </source>
</evidence>
<organism evidence="4 5">
    <name type="scientific">Rhizobium tubonense</name>
    <dbReference type="NCBI Taxonomy" id="484088"/>
    <lineage>
        <taxon>Bacteria</taxon>
        <taxon>Pseudomonadati</taxon>
        <taxon>Pseudomonadota</taxon>
        <taxon>Alphaproteobacteria</taxon>
        <taxon>Hyphomicrobiales</taxon>
        <taxon>Rhizobiaceae</taxon>
        <taxon>Rhizobium/Agrobacterium group</taxon>
        <taxon>Rhizobium</taxon>
    </lineage>
</organism>
<dbReference type="OrthoDB" id="9807521at2"/>
<dbReference type="SUPFAM" id="SSF48452">
    <property type="entry name" value="TPR-like"/>
    <property type="match status" value="1"/>
</dbReference>
<dbReference type="Gene3D" id="1.25.40.10">
    <property type="entry name" value="Tetratricopeptide repeat domain"/>
    <property type="match status" value="1"/>
</dbReference>
<feature type="repeat" description="TPR" evidence="1">
    <location>
        <begin position="482"/>
        <end position="515"/>
    </location>
</feature>
<dbReference type="InterPro" id="IPR001054">
    <property type="entry name" value="A/G_cyclase"/>
</dbReference>
<keyword evidence="2" id="KW-0472">Membrane</keyword>
<dbReference type="GO" id="GO:0006171">
    <property type="term" value="P:cAMP biosynthetic process"/>
    <property type="evidence" value="ECO:0007669"/>
    <property type="project" value="TreeGrafter"/>
</dbReference>
<dbReference type="PROSITE" id="PS50005">
    <property type="entry name" value="TPR"/>
    <property type="match status" value="2"/>
</dbReference>
<evidence type="ECO:0000256" key="2">
    <source>
        <dbReference type="SAM" id="Phobius"/>
    </source>
</evidence>
<dbReference type="Gene3D" id="3.40.50.10070">
    <property type="entry name" value="TolB, N-terminal domain"/>
    <property type="match status" value="1"/>
</dbReference>
<dbReference type="EMBL" id="PCDP01000019">
    <property type="protein sequence ID" value="PZM15457.1"/>
    <property type="molecule type" value="Genomic_DNA"/>
</dbReference>
<keyword evidence="1" id="KW-0802">TPR repeat</keyword>
<protein>
    <submittedName>
        <fullName evidence="4">Guanylyl cyclase</fullName>
    </submittedName>
</protein>
<dbReference type="Pfam" id="PF00211">
    <property type="entry name" value="Guanylate_cyc"/>
    <property type="match status" value="1"/>
</dbReference>
<dbReference type="AlphaFoldDB" id="A0A2W4CRZ8"/>
<proteinExistence type="predicted"/>
<gene>
    <name evidence="4" type="ORF">CPY51_06390</name>
</gene>
<dbReference type="PROSITE" id="PS50125">
    <property type="entry name" value="GUANYLATE_CYCLASE_2"/>
    <property type="match status" value="1"/>
</dbReference>
<dbReference type="CDD" id="cd07302">
    <property type="entry name" value="CHD"/>
    <property type="match status" value="1"/>
</dbReference>
<feature type="transmembrane region" description="Helical" evidence="2">
    <location>
        <begin position="190"/>
        <end position="211"/>
    </location>
</feature>
<reference evidence="4 5" key="1">
    <citation type="journal article" date="2018" name="Sci. Rep.">
        <title>Rhizobium tumorigenes sp. nov., a novel plant tumorigenic bacterium isolated from cane gall tumors on thornless blackberry.</title>
        <authorList>
            <person name="Kuzmanovi N."/>
            <person name="Smalla K."/>
            <person name="Gronow S."/>
            <person name="PuBawska J."/>
        </authorList>
    </citation>
    <scope>NUCLEOTIDE SEQUENCE [LARGE SCALE GENOMIC DNA]</scope>
    <source>
        <strain evidence="4 5">CCBAU 85046</strain>
    </source>
</reference>
<dbReference type="GO" id="GO:0035556">
    <property type="term" value="P:intracellular signal transduction"/>
    <property type="evidence" value="ECO:0007669"/>
    <property type="project" value="InterPro"/>
</dbReference>
<dbReference type="Proteomes" id="UP000248925">
    <property type="component" value="Unassembled WGS sequence"/>
</dbReference>
<dbReference type="PANTHER" id="PTHR43081:SF19">
    <property type="entry name" value="PH-SENSITIVE ADENYLATE CYCLASE RV1264"/>
    <property type="match status" value="1"/>
</dbReference>
<dbReference type="GO" id="GO:0004016">
    <property type="term" value="F:adenylate cyclase activity"/>
    <property type="evidence" value="ECO:0007669"/>
    <property type="project" value="UniProtKB-ARBA"/>
</dbReference>
<evidence type="ECO:0000256" key="1">
    <source>
        <dbReference type="PROSITE-ProRule" id="PRU00339"/>
    </source>
</evidence>
<feature type="repeat" description="TPR" evidence="1">
    <location>
        <begin position="448"/>
        <end position="481"/>
    </location>
</feature>
<dbReference type="SUPFAM" id="SSF55073">
    <property type="entry name" value="Nucleotide cyclase"/>
    <property type="match status" value="1"/>
</dbReference>
<keyword evidence="2" id="KW-1133">Transmembrane helix</keyword>
<dbReference type="SUPFAM" id="SSF52964">
    <property type="entry name" value="TolB, N-terminal domain"/>
    <property type="match status" value="1"/>
</dbReference>
<dbReference type="InterPro" id="IPR029787">
    <property type="entry name" value="Nucleotide_cyclase"/>
</dbReference>
<dbReference type="PANTHER" id="PTHR43081">
    <property type="entry name" value="ADENYLATE CYCLASE, TERMINAL-DIFFERENTIATION SPECIFIC-RELATED"/>
    <property type="match status" value="1"/>
</dbReference>
<dbReference type="Gene3D" id="3.30.70.1230">
    <property type="entry name" value="Nucleotide cyclase"/>
    <property type="match status" value="1"/>
</dbReference>
<dbReference type="InterPro" id="IPR011990">
    <property type="entry name" value="TPR-like_helical_dom_sf"/>
</dbReference>
<name>A0A2W4CRZ8_9HYPH</name>
<keyword evidence="2" id="KW-0812">Transmembrane</keyword>
<dbReference type="SMART" id="SM00028">
    <property type="entry name" value="TPR"/>
    <property type="match status" value="3"/>
</dbReference>